<feature type="compositionally biased region" description="Low complexity" evidence="1">
    <location>
        <begin position="1292"/>
        <end position="1310"/>
    </location>
</feature>
<feature type="compositionally biased region" description="Polar residues" evidence="1">
    <location>
        <begin position="18"/>
        <end position="31"/>
    </location>
</feature>
<sequence length="1503" mass="148178">MADSGPVSSTDRPVAASAQGSARNATSTKEGSPSARSSTISSSASAPNDGNVVAGGNTGRTDSKGSTASADASAPAGSAVSASSGACAGKKAGAGETLQKGTQKGSSSKHGGSTSSKSTGGGSGSSSWKNGTGCQSSKTSGSHGSSGQGNQKNSSSGQKHGNESSQGGSSSAKKDVGGFDSELSARELRKIKYYEEMFARLANEERQKQGTTVSSSSSSATGGTGSSSGSSEKQSKKGGTHRADGSGGTSSKAGASGASRSEGSTKSQDTQPERNSVTTSPGAHQAVASQPSGSVGSRGSGGGGTKRKHNRVIDSSDDEGPPASPRPASHKRVALSKGGSASEPVAAVPSSSVSSGGSSRALSASSGGMSDSQKKAEKDVSRQPGGPAAADTSRGVPPAGKASGKSDSGVGPRQVPRDAPSSLSNSKPQAPHSSGASAKGHGHAHPSSTGSASTPNSRLGFKESDWGWKGRGSGGDPSRKKQRAAVAAPSSRGDEDDSSSSSSSGSSSSSSSGSSDSSEGESTARSKIGRSKDIASRGSDVTGAAALASTRAKRLALAPQRKRQQASFGGSGGYGGADEFTRRAESGASASSAPKSEKKATSASQHPGGEGVKKLSGANAPRVPSSSAGSAATSWASAGPGGKSAPQHQRPTSAVADQKSGADPGSRDESASKAGSPRGGDGGGAARSEKKVLPDEMRRKSVASSASGWSLASSKGSAGFLGTGDASHSRPAFGDSHAGEEGLRPASRVLVKGEKQERASSSSGRTTGSVKQEKDQTGGIISSGSRAGGDGSVVPPSTVQEKNPWGVEGAASCSRDQSTDGGGVDDSHGAGAPSDVTKRRGPSPLGNESLAGPGCPPGDSSRKKAEGEGRKGGSRSRSTSPSGMTGAEASSSGVGKGSKGGGTHAGSVEKGSKDNASASLTKETQTAGRADGACKGAAGGAAPGRQTAGKRGNTGRSGGLGCGVMARTPVPDSTREGQTSSSASHRGSELAGRSQLGASSADNAYVSVQSRSSQTTTVHSKRTLVASGSGNESAAGEEDAGGRAGRREVERATASTGSGRSAGGAVSSNRGARQHQAGEGVEDAIPHRSGGSERIVSETESVMQAGATAPSGGSKAVRRTPAVVGESVDGSASGGSPGAAERTVTFSHLPVSSDSPAGAGGPAPPHARGPKLPAAAYRVSPLRPLQGLYRQIPAGGPEAGEDDENVLSPPLPLLAVARSLASQPSTSTPLPPASSRQASSPSSSVQSREAGAGSFPWGSLTEAIGNRQKDESSKRAGPSDPHTTYACRNAVTATGGPSTQGTGSTSAGAGDRSELYAPLTPAAGSRVGMASYQLVEESTKSVKSCGQTAFADSSNVAGSAGATFSLPSDSSKEYAEACCNVVPTRDWRRLLLGSGEGTQEEKVPGAGPVKSTPASSSVATCVKSSFDKRPSTSDAESNAEVKQGFAIGEPMNKASASAARPREPSHLPLPEGVQQPLPLNGRWLTSLSWKAQLLRKVYNAGRS</sequence>
<evidence type="ECO:0000313" key="2">
    <source>
        <dbReference type="EMBL" id="KFG48738.1"/>
    </source>
</evidence>
<feature type="compositionally biased region" description="Basic and acidic residues" evidence="1">
    <location>
        <begin position="372"/>
        <end position="381"/>
    </location>
</feature>
<feature type="compositionally biased region" description="Low complexity" evidence="1">
    <location>
        <begin position="249"/>
        <end position="264"/>
    </location>
</feature>
<dbReference type="VEuPathDB" id="ToxoDB:TGDOM2_232800"/>
<name>A0A086KWH0_TOXGO</name>
<feature type="compositionally biased region" description="Low complexity" evidence="1">
    <location>
        <begin position="875"/>
        <end position="893"/>
    </location>
</feature>
<feature type="compositionally biased region" description="Low complexity" evidence="1">
    <location>
        <begin position="125"/>
        <end position="159"/>
    </location>
</feature>
<feature type="compositionally biased region" description="Gly residues" evidence="1">
    <location>
        <begin position="894"/>
        <end position="904"/>
    </location>
</feature>
<feature type="compositionally biased region" description="Low complexity" evidence="1">
    <location>
        <begin position="625"/>
        <end position="638"/>
    </location>
</feature>
<feature type="compositionally biased region" description="Basic and acidic residues" evidence="1">
    <location>
        <begin position="860"/>
        <end position="871"/>
    </location>
</feature>
<dbReference type="EMBL" id="AHZU02000081">
    <property type="protein sequence ID" value="KFG48738.1"/>
    <property type="molecule type" value="Genomic_DNA"/>
</dbReference>
<feature type="compositionally biased region" description="Low complexity" evidence="1">
    <location>
        <begin position="32"/>
        <end position="46"/>
    </location>
</feature>
<feature type="compositionally biased region" description="Polar residues" evidence="1">
    <location>
        <begin position="976"/>
        <end position="985"/>
    </location>
</feature>
<gene>
    <name evidence="2" type="ORF">TGDOM2_232800</name>
</gene>
<comment type="caution">
    <text evidence="2">The sequence shown here is derived from an EMBL/GenBank/DDBJ whole genome shotgun (WGS) entry which is preliminary data.</text>
</comment>
<feature type="region of interest" description="Disordered" evidence="1">
    <location>
        <begin position="203"/>
        <end position="1315"/>
    </location>
</feature>
<feature type="compositionally biased region" description="Polar residues" evidence="1">
    <location>
        <begin position="914"/>
        <end position="926"/>
    </location>
</feature>
<reference evidence="2 3" key="1">
    <citation type="submission" date="2014-02" db="EMBL/GenBank/DDBJ databases">
        <authorList>
            <person name="Sibley D."/>
            <person name="Venepally P."/>
            <person name="Karamycheva S."/>
            <person name="Hadjithomas M."/>
            <person name="Khan A."/>
            <person name="Brunk B."/>
            <person name="Roos D."/>
            <person name="Caler E."/>
            <person name="Lorenzi H."/>
        </authorList>
    </citation>
    <scope>NUCLEOTIDE SEQUENCE [LARGE SCALE GENOMIC DNA]</scope>
    <source>
        <strain evidence="2 3">GAB2-2007-GAL-DOM2</strain>
    </source>
</reference>
<feature type="compositionally biased region" description="Low complexity" evidence="1">
    <location>
        <begin position="1006"/>
        <end position="1018"/>
    </location>
</feature>
<evidence type="ECO:0000256" key="1">
    <source>
        <dbReference type="SAM" id="MobiDB-lite"/>
    </source>
</evidence>
<proteinExistence type="predicted"/>
<feature type="compositionally biased region" description="Low complexity" evidence="1">
    <location>
        <begin position="927"/>
        <end position="936"/>
    </location>
</feature>
<feature type="region of interest" description="Disordered" evidence="1">
    <location>
        <begin position="1394"/>
        <end position="1474"/>
    </location>
</feature>
<feature type="compositionally biased region" description="Polar residues" evidence="1">
    <location>
        <begin position="421"/>
        <end position="436"/>
    </location>
</feature>
<feature type="compositionally biased region" description="Polar residues" evidence="1">
    <location>
        <begin position="1"/>
        <end position="11"/>
    </location>
</feature>
<dbReference type="Proteomes" id="UP000028837">
    <property type="component" value="Unassembled WGS sequence"/>
</dbReference>
<feature type="compositionally biased region" description="Polar residues" evidence="1">
    <location>
        <begin position="446"/>
        <end position="457"/>
    </location>
</feature>
<organism evidence="2 3">
    <name type="scientific">Toxoplasma gondii GAB2-2007-GAL-DOM2</name>
    <dbReference type="NCBI Taxonomy" id="1130820"/>
    <lineage>
        <taxon>Eukaryota</taxon>
        <taxon>Sar</taxon>
        <taxon>Alveolata</taxon>
        <taxon>Apicomplexa</taxon>
        <taxon>Conoidasida</taxon>
        <taxon>Coccidia</taxon>
        <taxon>Eucoccidiorida</taxon>
        <taxon>Eimeriorina</taxon>
        <taxon>Sarcocystidae</taxon>
        <taxon>Toxoplasma</taxon>
    </lineage>
</organism>
<feature type="compositionally biased region" description="Polar residues" evidence="1">
    <location>
        <begin position="1144"/>
        <end position="1155"/>
    </location>
</feature>
<feature type="compositionally biased region" description="Polar residues" evidence="1">
    <location>
        <begin position="265"/>
        <end position="291"/>
    </location>
</feature>
<feature type="compositionally biased region" description="Low complexity" evidence="1">
    <location>
        <begin position="1213"/>
        <end position="1248"/>
    </location>
</feature>
<feature type="compositionally biased region" description="Low complexity" evidence="1">
    <location>
        <begin position="339"/>
        <end position="370"/>
    </location>
</feature>
<feature type="compositionally biased region" description="Polar residues" evidence="1">
    <location>
        <begin position="1412"/>
        <end position="1423"/>
    </location>
</feature>
<protein>
    <submittedName>
        <fullName evidence="2">Uncharacterized protein</fullName>
    </submittedName>
</protein>
<dbReference type="OrthoDB" id="333266at2759"/>
<feature type="region of interest" description="Disordered" evidence="1">
    <location>
        <begin position="1"/>
        <end position="179"/>
    </location>
</feature>
<evidence type="ECO:0000313" key="3">
    <source>
        <dbReference type="Proteomes" id="UP000028837"/>
    </source>
</evidence>
<feature type="compositionally biased region" description="Low complexity" evidence="1">
    <location>
        <begin position="759"/>
        <end position="769"/>
    </location>
</feature>
<feature type="compositionally biased region" description="Low complexity" evidence="1">
    <location>
        <begin position="702"/>
        <end position="718"/>
    </location>
</feature>
<feature type="compositionally biased region" description="Low complexity" evidence="1">
    <location>
        <begin position="499"/>
        <end position="521"/>
    </location>
</feature>
<feature type="compositionally biased region" description="Low complexity" evidence="1">
    <location>
        <begin position="209"/>
        <end position="232"/>
    </location>
</feature>
<feature type="compositionally biased region" description="Basic and acidic residues" evidence="1">
    <location>
        <begin position="687"/>
        <end position="699"/>
    </location>
</feature>
<dbReference type="SMR" id="A0A086KWH0"/>
<feature type="compositionally biased region" description="Low complexity" evidence="1">
    <location>
        <begin position="1052"/>
        <end position="1071"/>
    </location>
</feature>
<feature type="compositionally biased region" description="Low complexity" evidence="1">
    <location>
        <begin position="65"/>
        <end position="118"/>
    </location>
</feature>
<accession>A0A086KWH0</accession>